<evidence type="ECO:0000313" key="1">
    <source>
        <dbReference type="EMBL" id="MEJ8305485.1"/>
    </source>
</evidence>
<evidence type="ECO:0000313" key="2">
    <source>
        <dbReference type="Proteomes" id="UP001380953"/>
    </source>
</evidence>
<organism evidence="1 2">
    <name type="scientific">Saccharibacillus sacchari</name>
    <dbReference type="NCBI Taxonomy" id="456493"/>
    <lineage>
        <taxon>Bacteria</taxon>
        <taxon>Bacillati</taxon>
        <taxon>Bacillota</taxon>
        <taxon>Bacilli</taxon>
        <taxon>Bacillales</taxon>
        <taxon>Paenibacillaceae</taxon>
        <taxon>Saccharibacillus</taxon>
    </lineage>
</organism>
<sequence length="300" mass="32368">MKKMWTAVFSAMLVVSITACGNNEETATTETPAATDTTAPAETTTETPATEATETPAAEEPAAEASSMSAEELLNKAQAATKELKSYNMVADIDQSMTLNGEENTSKTTMNTDIVLDPISGYQEIKADAAGTSTDIKQYITADAIYMEVEGQWRKLPEEQRAQMMSTLESGSNLEASFDQFKSVASDMKVTEEGDDYVLTASLSGDKIKSMASDMLGGSDEQSAAALDQMNIEEMNLTYALNKETFYPTKSLIDMTMSADSGEGDQAMSMSMHMVMDSTISKHNEIKEITVPQDVVDSAQ</sequence>
<accession>A0ACC6PF14</accession>
<proteinExistence type="predicted"/>
<name>A0ACC6PF14_9BACL</name>
<keyword evidence="2" id="KW-1185">Reference proteome</keyword>
<protein>
    <submittedName>
        <fullName evidence="1">DUF6612 family protein</fullName>
    </submittedName>
</protein>
<dbReference type="EMBL" id="JBBKAR010000043">
    <property type="protein sequence ID" value="MEJ8305485.1"/>
    <property type="molecule type" value="Genomic_DNA"/>
</dbReference>
<dbReference type="Proteomes" id="UP001380953">
    <property type="component" value="Unassembled WGS sequence"/>
</dbReference>
<comment type="caution">
    <text evidence="1">The sequence shown here is derived from an EMBL/GenBank/DDBJ whole genome shotgun (WGS) entry which is preliminary data.</text>
</comment>
<reference evidence="1" key="1">
    <citation type="submission" date="2024-03" db="EMBL/GenBank/DDBJ databases">
        <title>Whole genome sequecning of epiphytes from Marcgravia umbellata leaves.</title>
        <authorList>
            <person name="Kumar G."/>
            <person name="Savka M.A."/>
        </authorList>
    </citation>
    <scope>NUCLEOTIDE SEQUENCE</scope>
    <source>
        <strain evidence="1">RIT_BL5</strain>
    </source>
</reference>
<gene>
    <name evidence="1" type="ORF">WKI47_16370</name>
</gene>